<comment type="caution">
    <text evidence="3">The sequence shown here is derived from an EMBL/GenBank/DDBJ whole genome shotgun (WGS) entry which is preliminary data.</text>
</comment>
<evidence type="ECO:0000313" key="3">
    <source>
        <dbReference type="EMBL" id="MEJ1249095.1"/>
    </source>
</evidence>
<dbReference type="RefSeq" id="WP_337334807.1">
    <property type="nucleotide sequence ID" value="NZ_JBBDHC010000005.1"/>
</dbReference>
<accession>A0AAW9R300</accession>
<dbReference type="PANTHER" id="PTHR46268">
    <property type="entry name" value="STRESS RESPONSE PROTEIN NHAX"/>
    <property type="match status" value="1"/>
</dbReference>
<keyword evidence="4" id="KW-1185">Reference proteome</keyword>
<dbReference type="SUPFAM" id="SSF52402">
    <property type="entry name" value="Adenine nucleotide alpha hydrolases-like"/>
    <property type="match status" value="1"/>
</dbReference>
<organism evidence="3 4">
    <name type="scientific">Denitratimonas tolerans</name>
    <dbReference type="NCBI Taxonomy" id="1338420"/>
    <lineage>
        <taxon>Bacteria</taxon>
        <taxon>Pseudomonadati</taxon>
        <taxon>Pseudomonadota</taxon>
        <taxon>Gammaproteobacteria</taxon>
        <taxon>Lysobacterales</taxon>
        <taxon>Lysobacteraceae</taxon>
        <taxon>Denitratimonas</taxon>
    </lineage>
</organism>
<dbReference type="Pfam" id="PF00582">
    <property type="entry name" value="Usp"/>
    <property type="match status" value="1"/>
</dbReference>
<proteinExistence type="inferred from homology"/>
<dbReference type="InterPro" id="IPR006015">
    <property type="entry name" value="Universal_stress_UspA"/>
</dbReference>
<dbReference type="CDD" id="cd00293">
    <property type="entry name" value="USP-like"/>
    <property type="match status" value="1"/>
</dbReference>
<evidence type="ECO:0000256" key="1">
    <source>
        <dbReference type="ARBA" id="ARBA00008791"/>
    </source>
</evidence>
<reference evidence="3 4" key="1">
    <citation type="journal article" date="2016" name="Antonie Van Leeuwenhoek">
        <title>Denitratimonas tolerans gen. nov., sp. nov., a denitrifying bacterium isolated from a bioreactor for tannery wastewater treatment.</title>
        <authorList>
            <person name="Han S.I."/>
            <person name="Kim J.O."/>
            <person name="Lee Y.R."/>
            <person name="Ekpeghere K.I."/>
            <person name="Koh S.C."/>
            <person name="Whang K.S."/>
        </authorList>
    </citation>
    <scope>NUCLEOTIDE SEQUENCE [LARGE SCALE GENOMIC DNA]</scope>
    <source>
        <strain evidence="3 4">KACC 17565</strain>
    </source>
</reference>
<protein>
    <submittedName>
        <fullName evidence="3">Universal stress protein</fullName>
    </submittedName>
</protein>
<comment type="similarity">
    <text evidence="1">Belongs to the universal stress protein A family.</text>
</comment>
<dbReference type="Proteomes" id="UP001364472">
    <property type="component" value="Unassembled WGS sequence"/>
</dbReference>
<sequence length="143" mass="15150">MYQSILVPTDGSELSLRAADAAIALAKALGARLVAWSSAEVYSLPFAEQVYVDQTLYVEEAMKEAATNAQAVATRAADAGVACQAFSGMSDSIWEGIINAASEHGCDLIFMASHGRRGMAALLLGSETQKVLTHSKLPVLVYR</sequence>
<dbReference type="PRINTS" id="PR01438">
    <property type="entry name" value="UNVRSLSTRESS"/>
</dbReference>
<dbReference type="Gene3D" id="3.40.50.620">
    <property type="entry name" value="HUPs"/>
    <property type="match status" value="1"/>
</dbReference>
<name>A0AAW9R300_9GAMM</name>
<evidence type="ECO:0000259" key="2">
    <source>
        <dbReference type="Pfam" id="PF00582"/>
    </source>
</evidence>
<dbReference type="AlphaFoldDB" id="A0AAW9R300"/>
<gene>
    <name evidence="3" type="ORF">WB794_05340</name>
</gene>
<evidence type="ECO:0000313" key="4">
    <source>
        <dbReference type="Proteomes" id="UP001364472"/>
    </source>
</evidence>
<feature type="domain" description="UspA" evidence="2">
    <location>
        <begin position="1"/>
        <end position="143"/>
    </location>
</feature>
<dbReference type="EMBL" id="JBBDHC010000005">
    <property type="protein sequence ID" value="MEJ1249095.1"/>
    <property type="molecule type" value="Genomic_DNA"/>
</dbReference>
<dbReference type="InterPro" id="IPR014729">
    <property type="entry name" value="Rossmann-like_a/b/a_fold"/>
</dbReference>
<dbReference type="InterPro" id="IPR006016">
    <property type="entry name" value="UspA"/>
</dbReference>
<dbReference type="PANTHER" id="PTHR46268:SF15">
    <property type="entry name" value="UNIVERSAL STRESS PROTEIN HP_0031"/>
    <property type="match status" value="1"/>
</dbReference>